<sequence>MTVSTSYIQRLQAWIKAEAKRCAEKEGTGDGVNAFGRETHLKLSQYGLRGFTGAQISRWIRGEVTQEIKPHTLRRFGLLRGLSKDPEEAEWLAREWLEGRSNQEFADVNPTTLSLLPLQREGVDCNLESLTPVELVQIASRIVERLGQLASAKALSSSNDHDPAPEPNPLTHMIIGFMQTNDMSLDELAQRLSVPPVRAKEIITGHLMTHEECVMAAKFIRLPVQTLMDLGGG</sequence>
<dbReference type="Proteomes" id="UP000185557">
    <property type="component" value="Unassembled WGS sequence"/>
</dbReference>
<organism evidence="1 2">
    <name type="scientific">Phormidium tenue NIES-30</name>
    <dbReference type="NCBI Taxonomy" id="549789"/>
    <lineage>
        <taxon>Bacteria</taxon>
        <taxon>Bacillati</taxon>
        <taxon>Cyanobacteriota</taxon>
        <taxon>Cyanophyceae</taxon>
        <taxon>Oscillatoriophycideae</taxon>
        <taxon>Oscillatoriales</taxon>
        <taxon>Oscillatoriaceae</taxon>
        <taxon>Phormidium</taxon>
    </lineage>
</organism>
<proteinExistence type="predicted"/>
<gene>
    <name evidence="1" type="ORF">NIES30_08440</name>
</gene>
<accession>A0A1U7J7V0</accession>
<evidence type="ECO:0000313" key="1">
    <source>
        <dbReference type="EMBL" id="OKH49173.1"/>
    </source>
</evidence>
<protein>
    <submittedName>
        <fullName evidence="1">Uncharacterized protein</fullName>
    </submittedName>
</protein>
<name>A0A1U7J7V0_9CYAN</name>
<dbReference type="AlphaFoldDB" id="A0A1U7J7V0"/>
<keyword evidence="2" id="KW-1185">Reference proteome</keyword>
<evidence type="ECO:0000313" key="2">
    <source>
        <dbReference type="Proteomes" id="UP000185557"/>
    </source>
</evidence>
<reference evidence="1 2" key="1">
    <citation type="submission" date="2016-11" db="EMBL/GenBank/DDBJ databases">
        <title>Draft Genome Sequences of Nine Cyanobacterial Strains from Diverse Habitats.</title>
        <authorList>
            <person name="Zhu T."/>
            <person name="Hou S."/>
            <person name="Lu X."/>
            <person name="Hess W.R."/>
        </authorList>
    </citation>
    <scope>NUCLEOTIDE SEQUENCE [LARGE SCALE GENOMIC DNA]</scope>
    <source>
        <strain evidence="1 2">NIES-30</strain>
    </source>
</reference>
<dbReference type="RefSeq" id="WP_073607958.1">
    <property type="nucleotide sequence ID" value="NZ_MRCG01000004.1"/>
</dbReference>
<dbReference type="EMBL" id="MRCG01000004">
    <property type="protein sequence ID" value="OKH49173.1"/>
    <property type="molecule type" value="Genomic_DNA"/>
</dbReference>
<comment type="caution">
    <text evidence="1">The sequence shown here is derived from an EMBL/GenBank/DDBJ whole genome shotgun (WGS) entry which is preliminary data.</text>
</comment>